<dbReference type="Proteomes" id="UP000238823">
    <property type="component" value="Unassembled WGS sequence"/>
</dbReference>
<organism evidence="7 8">
    <name type="scientific">Enhygromyxa salina</name>
    <dbReference type="NCBI Taxonomy" id="215803"/>
    <lineage>
        <taxon>Bacteria</taxon>
        <taxon>Pseudomonadati</taxon>
        <taxon>Myxococcota</taxon>
        <taxon>Polyangia</taxon>
        <taxon>Nannocystales</taxon>
        <taxon>Nannocystaceae</taxon>
        <taxon>Enhygromyxa</taxon>
    </lineage>
</organism>
<dbReference type="CDD" id="cd06171">
    <property type="entry name" value="Sigma70_r4"/>
    <property type="match status" value="1"/>
</dbReference>
<dbReference type="PANTHER" id="PTHR43133">
    <property type="entry name" value="RNA POLYMERASE ECF-TYPE SIGMA FACTO"/>
    <property type="match status" value="1"/>
</dbReference>
<dbReference type="SUPFAM" id="SSF88659">
    <property type="entry name" value="Sigma3 and sigma4 domains of RNA polymerase sigma factors"/>
    <property type="match status" value="1"/>
</dbReference>
<dbReference type="GO" id="GO:0003677">
    <property type="term" value="F:DNA binding"/>
    <property type="evidence" value="ECO:0007669"/>
    <property type="project" value="InterPro"/>
</dbReference>
<dbReference type="InterPro" id="IPR014284">
    <property type="entry name" value="RNA_pol_sigma-70_dom"/>
</dbReference>
<evidence type="ECO:0000256" key="3">
    <source>
        <dbReference type="ARBA" id="ARBA00023082"/>
    </source>
</evidence>
<reference evidence="7 8" key="1">
    <citation type="submission" date="2018-03" db="EMBL/GenBank/DDBJ databases">
        <title>Draft Genome Sequences of the Obligatory Marine Myxobacteria Enhygromyxa salina SWB007.</title>
        <authorList>
            <person name="Poehlein A."/>
            <person name="Moghaddam J.A."/>
            <person name="Harms H."/>
            <person name="Alanjari M."/>
            <person name="Koenig G.M."/>
            <person name="Daniel R."/>
            <person name="Schaeberle T.F."/>
        </authorList>
    </citation>
    <scope>NUCLEOTIDE SEQUENCE [LARGE SCALE GENOMIC DNA]</scope>
    <source>
        <strain evidence="7 8">SWB007</strain>
    </source>
</reference>
<evidence type="ECO:0000259" key="6">
    <source>
        <dbReference type="Pfam" id="PF08281"/>
    </source>
</evidence>
<dbReference type="InterPro" id="IPR013249">
    <property type="entry name" value="RNA_pol_sigma70_r4_t2"/>
</dbReference>
<dbReference type="GO" id="GO:0006352">
    <property type="term" value="P:DNA-templated transcription initiation"/>
    <property type="evidence" value="ECO:0007669"/>
    <property type="project" value="InterPro"/>
</dbReference>
<evidence type="ECO:0000256" key="4">
    <source>
        <dbReference type="ARBA" id="ARBA00023163"/>
    </source>
</evidence>
<evidence type="ECO:0000313" key="7">
    <source>
        <dbReference type="EMBL" id="PRQ07453.1"/>
    </source>
</evidence>
<evidence type="ECO:0000256" key="1">
    <source>
        <dbReference type="ARBA" id="ARBA00010641"/>
    </source>
</evidence>
<evidence type="ECO:0000259" key="5">
    <source>
        <dbReference type="Pfam" id="PF04542"/>
    </source>
</evidence>
<dbReference type="SUPFAM" id="SSF88946">
    <property type="entry name" value="Sigma2 domain of RNA polymerase sigma factors"/>
    <property type="match status" value="1"/>
</dbReference>
<protein>
    <submittedName>
        <fullName evidence="7">ECF RNA polymerase sigma-E factor</fullName>
    </submittedName>
</protein>
<comment type="similarity">
    <text evidence="1">Belongs to the sigma-70 factor family. ECF subfamily.</text>
</comment>
<dbReference type="GO" id="GO:0016987">
    <property type="term" value="F:sigma factor activity"/>
    <property type="evidence" value="ECO:0007669"/>
    <property type="project" value="UniProtKB-KW"/>
</dbReference>
<gene>
    <name evidence="7" type="primary">rpoE_12</name>
    <name evidence="7" type="ORF">ENSA7_28460</name>
</gene>
<keyword evidence="2" id="KW-0805">Transcription regulation</keyword>
<dbReference type="Gene3D" id="1.10.1740.10">
    <property type="match status" value="1"/>
</dbReference>
<evidence type="ECO:0000313" key="8">
    <source>
        <dbReference type="Proteomes" id="UP000238823"/>
    </source>
</evidence>
<comment type="caution">
    <text evidence="7">The sequence shown here is derived from an EMBL/GenBank/DDBJ whole genome shotgun (WGS) entry which is preliminary data.</text>
</comment>
<dbReference type="InterPro" id="IPR007627">
    <property type="entry name" value="RNA_pol_sigma70_r2"/>
</dbReference>
<keyword evidence="3" id="KW-0731">Sigma factor</keyword>
<feature type="domain" description="RNA polymerase sigma-70 region 2" evidence="5">
    <location>
        <begin position="26"/>
        <end position="93"/>
    </location>
</feature>
<feature type="domain" description="RNA polymerase sigma factor 70 region 4 type 2" evidence="6">
    <location>
        <begin position="137"/>
        <end position="188"/>
    </location>
</feature>
<dbReference type="InterPro" id="IPR039425">
    <property type="entry name" value="RNA_pol_sigma-70-like"/>
</dbReference>
<sequence length="234" mass="26403">MVPPDAEDLALVTAVKGGDKRAFKVLMQRYQRKVYAVAYGFLRNQEDALDVVQESFIKVHRYIGKFEGNSSFYTWLYRIVANLCIDHLRKAKRHRDVEFDDGLRHDGKDEPPSDLLPHLAQFGDPSDMLRRKEILAAVEASLEHLSDKHRAVIVMRELQGMSYEEMAQSMKCSKGTIMSRLFHARRNMQKLLTDRLGACVPAQDATEIEARALERNASNPNHGLHTAGVAGGGI</sequence>
<keyword evidence="4" id="KW-0804">Transcription</keyword>
<dbReference type="AlphaFoldDB" id="A0A2S9YQT9"/>
<accession>A0A2S9YQT9</accession>
<dbReference type="Gene3D" id="1.10.10.10">
    <property type="entry name" value="Winged helix-like DNA-binding domain superfamily/Winged helix DNA-binding domain"/>
    <property type="match status" value="1"/>
</dbReference>
<dbReference type="InterPro" id="IPR036388">
    <property type="entry name" value="WH-like_DNA-bd_sf"/>
</dbReference>
<dbReference type="InterPro" id="IPR013324">
    <property type="entry name" value="RNA_pol_sigma_r3/r4-like"/>
</dbReference>
<name>A0A2S9YQT9_9BACT</name>
<proteinExistence type="inferred from homology"/>
<dbReference type="Pfam" id="PF08281">
    <property type="entry name" value="Sigma70_r4_2"/>
    <property type="match status" value="1"/>
</dbReference>
<dbReference type="InterPro" id="IPR013325">
    <property type="entry name" value="RNA_pol_sigma_r2"/>
</dbReference>
<dbReference type="PANTHER" id="PTHR43133:SF51">
    <property type="entry name" value="RNA POLYMERASE SIGMA FACTOR"/>
    <property type="match status" value="1"/>
</dbReference>
<dbReference type="Pfam" id="PF04542">
    <property type="entry name" value="Sigma70_r2"/>
    <property type="match status" value="1"/>
</dbReference>
<dbReference type="EMBL" id="PVNL01000054">
    <property type="protein sequence ID" value="PRQ07453.1"/>
    <property type="molecule type" value="Genomic_DNA"/>
</dbReference>
<evidence type="ECO:0000256" key="2">
    <source>
        <dbReference type="ARBA" id="ARBA00023015"/>
    </source>
</evidence>
<dbReference type="NCBIfam" id="TIGR02937">
    <property type="entry name" value="sigma70-ECF"/>
    <property type="match status" value="1"/>
</dbReference>